<evidence type="ECO:0000313" key="2">
    <source>
        <dbReference type="EMBL" id="KAF7306381.1"/>
    </source>
</evidence>
<protein>
    <recommendedName>
        <fullName evidence="1">LYC1 C-terminal domain-containing protein</fullName>
    </recommendedName>
</protein>
<dbReference type="PANTHER" id="PTHR34815">
    <property type="entry name" value="LYSINE ACETYLTRANSFERASE"/>
    <property type="match status" value="1"/>
</dbReference>
<evidence type="ECO:0000313" key="3">
    <source>
        <dbReference type="Proteomes" id="UP000636479"/>
    </source>
</evidence>
<dbReference type="RefSeq" id="XP_037221400.1">
    <property type="nucleotide sequence ID" value="XM_037361108.1"/>
</dbReference>
<reference evidence="2" key="1">
    <citation type="submission" date="2020-05" db="EMBL/GenBank/DDBJ databases">
        <title>Mycena genomes resolve the evolution of fungal bioluminescence.</title>
        <authorList>
            <person name="Tsai I.J."/>
        </authorList>
    </citation>
    <scope>NUCLEOTIDE SEQUENCE</scope>
    <source>
        <strain evidence="2">171206Taipei</strain>
    </source>
</reference>
<evidence type="ECO:0000259" key="1">
    <source>
        <dbReference type="Pfam" id="PF22998"/>
    </source>
</evidence>
<proteinExistence type="predicted"/>
<dbReference type="InterPro" id="IPR053013">
    <property type="entry name" value="LAT"/>
</dbReference>
<gene>
    <name evidence="2" type="ORF">MIND_00429300</name>
</gene>
<dbReference type="EMBL" id="JACAZF010000004">
    <property type="protein sequence ID" value="KAF7306381.1"/>
    <property type="molecule type" value="Genomic_DNA"/>
</dbReference>
<dbReference type="Proteomes" id="UP000636479">
    <property type="component" value="Unassembled WGS sequence"/>
</dbReference>
<name>A0A8H6SVT6_9AGAR</name>
<comment type="caution">
    <text evidence="2">The sequence shown here is derived from an EMBL/GenBank/DDBJ whole genome shotgun (WGS) entry which is preliminary data.</text>
</comment>
<keyword evidence="3" id="KW-1185">Reference proteome</keyword>
<dbReference type="OrthoDB" id="2020070at2759"/>
<accession>A0A8H6SVT6</accession>
<dbReference type="Pfam" id="PF22998">
    <property type="entry name" value="GNAT_LYC1-like"/>
    <property type="match status" value="1"/>
</dbReference>
<sequence length="375" mass="42179">MPFDLSTLSLYPATPEQTLEARCRTHNEWGRGLTLEEHLTRDTAQERFECSIDGRFMTWVLAPRDNPTTLDFKCACETFQRIGTVYSPALGATEDVAGYGIASVFTPQDRRGQGFATHMMSLLHWVLADETLLPTSDFPIAKWGAPPIQVSGLRNARFSTLWSDVGDFYTRCGAVSSTGGGWVVRGQSTAVWDVKSSAISDNTDSDWVWLDDSGVAELWDEDTKTINHSLAARSSPSFSFHPSRGVAAFQARRLDMYNARLANPPDIWGVTSSDHTTYATWAIDPRPPAKRQLVTRLQAEAHTLPALLEKMFQIARKNGVQLIEVWGLSKDMEEVVRTLGARVFERDEHLPAFKWYGKESEDKVSWAFNERFCWC</sequence>
<feature type="domain" description="LYC1 C-terminal" evidence="1">
    <location>
        <begin position="195"/>
        <end position="375"/>
    </location>
</feature>
<organism evidence="2 3">
    <name type="scientific">Mycena indigotica</name>
    <dbReference type="NCBI Taxonomy" id="2126181"/>
    <lineage>
        <taxon>Eukaryota</taxon>
        <taxon>Fungi</taxon>
        <taxon>Dikarya</taxon>
        <taxon>Basidiomycota</taxon>
        <taxon>Agaricomycotina</taxon>
        <taxon>Agaricomycetes</taxon>
        <taxon>Agaricomycetidae</taxon>
        <taxon>Agaricales</taxon>
        <taxon>Marasmiineae</taxon>
        <taxon>Mycenaceae</taxon>
        <taxon>Mycena</taxon>
    </lineage>
</organism>
<dbReference type="AlphaFoldDB" id="A0A8H6SVT6"/>
<dbReference type="InterPro" id="IPR055100">
    <property type="entry name" value="GNAT_LYC1-like"/>
</dbReference>
<dbReference type="PANTHER" id="PTHR34815:SF2">
    <property type="entry name" value="N-ACETYLTRANSFERASE DOMAIN-CONTAINING PROTEIN"/>
    <property type="match status" value="1"/>
</dbReference>
<dbReference type="GeneID" id="59343624"/>